<name>A0AAU8JA52_9CYAN</name>
<comment type="subcellular location">
    <subcellularLocation>
        <location evidence="1">Cell inner membrane</location>
        <topology evidence="1">Multi-pass membrane protein</topology>
    </subcellularLocation>
    <subcellularLocation>
        <location evidence="8">Cell membrane</location>
        <topology evidence="8">Multi-pass membrane protein</topology>
    </subcellularLocation>
</comment>
<dbReference type="InterPro" id="IPR035906">
    <property type="entry name" value="MetI-like_sf"/>
</dbReference>
<evidence type="ECO:0000256" key="6">
    <source>
        <dbReference type="ARBA" id="ARBA00023065"/>
    </source>
</evidence>
<dbReference type="PANTHER" id="PTHR30151:SF0">
    <property type="entry name" value="ABC TRANSPORTER PERMEASE PROTEIN MJ0413-RELATED"/>
    <property type="match status" value="1"/>
</dbReference>
<evidence type="ECO:0000256" key="7">
    <source>
        <dbReference type="ARBA" id="ARBA00023136"/>
    </source>
</evidence>
<evidence type="ECO:0000259" key="9">
    <source>
        <dbReference type="PROSITE" id="PS50928"/>
    </source>
</evidence>
<evidence type="ECO:0000256" key="4">
    <source>
        <dbReference type="ARBA" id="ARBA00022692"/>
    </source>
</evidence>
<feature type="transmembrane region" description="Helical" evidence="8">
    <location>
        <begin position="139"/>
        <end position="158"/>
    </location>
</feature>
<comment type="similarity">
    <text evidence="8">Belongs to the binding-protein-dependent transport system permease family.</text>
</comment>
<gene>
    <name evidence="10" type="ORF">ABWT76_003752</name>
</gene>
<feature type="transmembrane region" description="Helical" evidence="8">
    <location>
        <begin position="69"/>
        <end position="90"/>
    </location>
</feature>
<dbReference type="AlphaFoldDB" id="A0AAU8JA52"/>
<feature type="transmembrane region" description="Helical" evidence="8">
    <location>
        <begin position="44"/>
        <end position="63"/>
    </location>
</feature>
<dbReference type="CDD" id="cd06261">
    <property type="entry name" value="TM_PBP2"/>
    <property type="match status" value="1"/>
</dbReference>
<dbReference type="FunFam" id="1.10.3720.10:FF:000003">
    <property type="entry name" value="Aliphatic sulfonate ABC transporter permease"/>
    <property type="match status" value="1"/>
</dbReference>
<feature type="transmembrane region" description="Helical" evidence="8">
    <location>
        <begin position="260"/>
        <end position="278"/>
    </location>
</feature>
<accession>A0AAU8JA52</accession>
<feature type="domain" description="ABC transmembrane type-1" evidence="9">
    <location>
        <begin position="98"/>
        <end position="282"/>
    </location>
</feature>
<dbReference type="GO" id="GO:0005886">
    <property type="term" value="C:plasma membrane"/>
    <property type="evidence" value="ECO:0007669"/>
    <property type="project" value="UniProtKB-SubCell"/>
</dbReference>
<evidence type="ECO:0000256" key="2">
    <source>
        <dbReference type="ARBA" id="ARBA00022448"/>
    </source>
</evidence>
<dbReference type="PANTHER" id="PTHR30151">
    <property type="entry name" value="ALKANE SULFONATE ABC TRANSPORTER-RELATED, MEMBRANE SUBUNIT"/>
    <property type="match status" value="1"/>
</dbReference>
<feature type="transmembrane region" description="Helical" evidence="8">
    <location>
        <begin position="102"/>
        <end position="127"/>
    </location>
</feature>
<dbReference type="Pfam" id="PF00528">
    <property type="entry name" value="BPD_transp_1"/>
    <property type="match status" value="1"/>
</dbReference>
<keyword evidence="7 8" id="KW-0472">Membrane</keyword>
<keyword evidence="5 8" id="KW-1133">Transmembrane helix</keyword>
<protein>
    <submittedName>
        <fullName evidence="10">ABC transporter permease</fullName>
    </submittedName>
</protein>
<dbReference type="InterPro" id="IPR000515">
    <property type="entry name" value="MetI-like"/>
</dbReference>
<keyword evidence="3" id="KW-1003">Cell membrane</keyword>
<evidence type="ECO:0000256" key="3">
    <source>
        <dbReference type="ARBA" id="ARBA00022475"/>
    </source>
</evidence>
<organism evidence="10">
    <name type="scientific">Planktothricoides raciborskii GIHE-MW2</name>
    <dbReference type="NCBI Taxonomy" id="2792601"/>
    <lineage>
        <taxon>Bacteria</taxon>
        <taxon>Bacillati</taxon>
        <taxon>Cyanobacteriota</taxon>
        <taxon>Cyanophyceae</taxon>
        <taxon>Oscillatoriophycideae</taxon>
        <taxon>Oscillatoriales</taxon>
        <taxon>Oscillatoriaceae</taxon>
        <taxon>Planktothricoides</taxon>
    </lineage>
</organism>
<feature type="transmembrane region" description="Helical" evidence="8">
    <location>
        <begin position="165"/>
        <end position="186"/>
    </location>
</feature>
<dbReference type="EMBL" id="CP159837">
    <property type="protein sequence ID" value="XCM35097.1"/>
    <property type="molecule type" value="Genomic_DNA"/>
</dbReference>
<dbReference type="GO" id="GO:0006811">
    <property type="term" value="P:monoatomic ion transport"/>
    <property type="evidence" value="ECO:0007669"/>
    <property type="project" value="UniProtKB-KW"/>
</dbReference>
<evidence type="ECO:0000256" key="5">
    <source>
        <dbReference type="ARBA" id="ARBA00022989"/>
    </source>
</evidence>
<dbReference type="PROSITE" id="PS50928">
    <property type="entry name" value="ABC_TM1"/>
    <property type="match status" value="1"/>
</dbReference>
<keyword evidence="4 8" id="KW-0812">Transmembrane</keyword>
<evidence type="ECO:0000256" key="8">
    <source>
        <dbReference type="RuleBase" id="RU363032"/>
    </source>
</evidence>
<dbReference type="SUPFAM" id="SSF161098">
    <property type="entry name" value="MetI-like"/>
    <property type="match status" value="1"/>
</dbReference>
<dbReference type="Gene3D" id="1.10.3720.10">
    <property type="entry name" value="MetI-like"/>
    <property type="match status" value="1"/>
</dbReference>
<dbReference type="RefSeq" id="WP_231636766.1">
    <property type="nucleotide sequence ID" value="NZ_CP159837.1"/>
</dbReference>
<sequence length="292" mass="32264">MSNLMKRWRIRAASRTAKDLPNRSPKRYLSPSVFWSIRQGFPQWLKIILAITALAVPLFLWAILTYSGLVAPILLPTPTAVFTAGIEMFFQENLWVDIVASFGRVLGGFGAAAIVGIPIGIAMGTFYSMESLLSPIVGTVRYMPVAAFIPLVILWFGLGEMAKVVIIFLGIVFYNAIMIADAVKFIPNELLNAAYTLGANRKDILFKVILPASFPSILDTLRVNVAGAWNFLVISELIAADKGLGFRIVKAQRYVQTDKVLVTIIVIGLIGLFLDYGFKLIAEKLTPWAEHR</sequence>
<proteinExistence type="inferred from homology"/>
<dbReference type="GO" id="GO:0042918">
    <property type="term" value="P:alkanesulfonate transmembrane transport"/>
    <property type="evidence" value="ECO:0007669"/>
    <property type="project" value="UniProtKB-ARBA"/>
</dbReference>
<evidence type="ECO:0000256" key="1">
    <source>
        <dbReference type="ARBA" id="ARBA00004429"/>
    </source>
</evidence>
<evidence type="ECO:0000313" key="10">
    <source>
        <dbReference type="EMBL" id="XCM35097.1"/>
    </source>
</evidence>
<keyword evidence="2 8" id="KW-0813">Transport</keyword>
<keyword evidence="6" id="KW-0406">Ion transport</keyword>
<reference evidence="10" key="1">
    <citation type="submission" date="2024-07" db="EMBL/GenBank/DDBJ databases">
        <authorList>
            <person name="Kim Y.J."/>
            <person name="Jeong J.Y."/>
        </authorList>
    </citation>
    <scope>NUCLEOTIDE SEQUENCE</scope>
    <source>
        <strain evidence="10">GIHE-MW2</strain>
    </source>
</reference>